<sequence>MDGCAYERPDMFKSKQYRAEAAKYGERVKGSTDLDEGRKLQELQDRLVSLADNEQRLADDYHDAVHVVGPDQSRGAALASEEERVLRCLGAAVIMQWNALPTTLQREIFDTAGSVGKLLETAELRGQIARFLHKHKNDANGNEH</sequence>
<gene>
    <name evidence="1" type="ORF">ABIF63_001732</name>
</gene>
<keyword evidence="2" id="KW-1185">Reference proteome</keyword>
<evidence type="ECO:0000313" key="2">
    <source>
        <dbReference type="Proteomes" id="UP001549291"/>
    </source>
</evidence>
<protein>
    <submittedName>
        <fullName evidence="1">Uncharacterized protein</fullName>
    </submittedName>
</protein>
<accession>A0ABV2RL12</accession>
<name>A0ABV2RL12_BRAJP</name>
<organism evidence="1 2">
    <name type="scientific">Bradyrhizobium japonicum</name>
    <dbReference type="NCBI Taxonomy" id="375"/>
    <lineage>
        <taxon>Bacteria</taxon>
        <taxon>Pseudomonadati</taxon>
        <taxon>Pseudomonadota</taxon>
        <taxon>Alphaproteobacteria</taxon>
        <taxon>Hyphomicrobiales</taxon>
        <taxon>Nitrobacteraceae</taxon>
        <taxon>Bradyrhizobium</taxon>
    </lineage>
</organism>
<reference evidence="1 2" key="1">
    <citation type="submission" date="2024-06" db="EMBL/GenBank/DDBJ databases">
        <title>Genomic Encyclopedia of Type Strains, Phase V (KMG-V): Genome sequencing to study the core and pangenomes of soil and plant-associated prokaryotes.</title>
        <authorList>
            <person name="Whitman W."/>
        </authorList>
    </citation>
    <scope>NUCLEOTIDE SEQUENCE [LARGE SCALE GENOMIC DNA]</scope>
    <source>
        <strain evidence="1 2">USDA 160</strain>
    </source>
</reference>
<evidence type="ECO:0000313" key="1">
    <source>
        <dbReference type="EMBL" id="MET4717626.1"/>
    </source>
</evidence>
<proteinExistence type="predicted"/>
<dbReference type="RefSeq" id="WP_038959693.1">
    <property type="nucleotide sequence ID" value="NZ_CP066351.1"/>
</dbReference>
<comment type="caution">
    <text evidence="1">The sequence shown here is derived from an EMBL/GenBank/DDBJ whole genome shotgun (WGS) entry which is preliminary data.</text>
</comment>
<dbReference type="Proteomes" id="UP001549291">
    <property type="component" value="Unassembled WGS sequence"/>
</dbReference>
<dbReference type="EMBL" id="JBEPTQ010000002">
    <property type="protein sequence ID" value="MET4717626.1"/>
    <property type="molecule type" value="Genomic_DNA"/>
</dbReference>